<dbReference type="AlphaFoldDB" id="A0A0F9IQK6"/>
<protein>
    <submittedName>
        <fullName evidence="1">Uncharacterized protein</fullName>
    </submittedName>
</protein>
<accession>A0A0F9IQK6</accession>
<dbReference type="EMBL" id="LAZR01011840">
    <property type="protein sequence ID" value="KKM57906.1"/>
    <property type="molecule type" value="Genomic_DNA"/>
</dbReference>
<gene>
    <name evidence="1" type="ORF">LCGC14_1550220</name>
</gene>
<comment type="caution">
    <text evidence="1">The sequence shown here is derived from an EMBL/GenBank/DDBJ whole genome shotgun (WGS) entry which is preliminary data.</text>
</comment>
<organism evidence="1">
    <name type="scientific">marine sediment metagenome</name>
    <dbReference type="NCBI Taxonomy" id="412755"/>
    <lineage>
        <taxon>unclassified sequences</taxon>
        <taxon>metagenomes</taxon>
        <taxon>ecological metagenomes</taxon>
    </lineage>
</organism>
<evidence type="ECO:0000313" key="1">
    <source>
        <dbReference type="EMBL" id="KKM57906.1"/>
    </source>
</evidence>
<sequence length="281" mass="33244">MCVRVRTDLSKPGVRDIIKFFRDMQTKLYGDDREKVEFLIKFDTDDAYANKALSQIKDMSFRIRPFTFDRWEGMYSAHHNYSYMLARVSPNSKFIGFCGDDSVPEHISHGVIPFLERHVNYDYVFGTNKREMTIPNRLMHMIKYESDTIPQNTMSINGLIEPYPIISRKFIEICGFGYHYNIDTWLSLIVSILFNKYSIIVARQFPNQTFGRDNIQTKEFIRDDFHLYNADRTIYSGYKTNWNTDMENQPTYLKFAIQAADNIYLNIKKDGRLSEYIFNSE</sequence>
<reference evidence="1" key="1">
    <citation type="journal article" date="2015" name="Nature">
        <title>Complex archaea that bridge the gap between prokaryotes and eukaryotes.</title>
        <authorList>
            <person name="Spang A."/>
            <person name="Saw J.H."/>
            <person name="Jorgensen S.L."/>
            <person name="Zaremba-Niedzwiedzka K."/>
            <person name="Martijn J."/>
            <person name="Lind A.E."/>
            <person name="van Eijk R."/>
            <person name="Schleper C."/>
            <person name="Guy L."/>
            <person name="Ettema T.J."/>
        </authorList>
    </citation>
    <scope>NUCLEOTIDE SEQUENCE</scope>
</reference>
<name>A0A0F9IQK6_9ZZZZ</name>
<proteinExistence type="predicted"/>